<proteinExistence type="predicted"/>
<dbReference type="RefSeq" id="WP_112768596.1">
    <property type="nucleotide sequence ID" value="NZ_CP063191.1"/>
</dbReference>
<evidence type="ECO:0000313" key="2">
    <source>
        <dbReference type="EMBL" id="RAV34880.1"/>
    </source>
</evidence>
<feature type="domain" description="Helix-turn-helix" evidence="1">
    <location>
        <begin position="22"/>
        <end position="72"/>
    </location>
</feature>
<evidence type="ECO:0000259" key="1">
    <source>
        <dbReference type="Pfam" id="PF12728"/>
    </source>
</evidence>
<protein>
    <recommendedName>
        <fullName evidence="1">Helix-turn-helix domain-containing protein</fullName>
    </recommendedName>
</protein>
<dbReference type="InterPro" id="IPR041657">
    <property type="entry name" value="HTH_17"/>
</dbReference>
<dbReference type="InterPro" id="IPR009061">
    <property type="entry name" value="DNA-bd_dom_put_sf"/>
</dbReference>
<organism evidence="2 3">
    <name type="scientific">Corynebacterium heidelbergense</name>
    <dbReference type="NCBI Taxonomy" id="2055947"/>
    <lineage>
        <taxon>Bacteria</taxon>
        <taxon>Bacillati</taxon>
        <taxon>Actinomycetota</taxon>
        <taxon>Actinomycetes</taxon>
        <taxon>Mycobacteriales</taxon>
        <taxon>Corynebacteriaceae</taxon>
        <taxon>Corynebacterium</taxon>
    </lineage>
</organism>
<dbReference type="OrthoDB" id="194758at2"/>
<comment type="caution">
    <text evidence="2">The sequence shown here is derived from an EMBL/GenBank/DDBJ whole genome shotgun (WGS) entry which is preliminary data.</text>
</comment>
<gene>
    <name evidence="2" type="ORF">CWC39_00645</name>
</gene>
<dbReference type="Pfam" id="PF12728">
    <property type="entry name" value="HTH_17"/>
    <property type="match status" value="1"/>
</dbReference>
<dbReference type="EMBL" id="PHQP01000003">
    <property type="protein sequence ID" value="RAV34880.1"/>
    <property type="molecule type" value="Genomic_DNA"/>
</dbReference>
<reference evidence="2 3" key="1">
    <citation type="journal article" date="2018" name="Syst. Appl. Microbiol.">
        <title>Corynebacterium heidelbergense sp. nov., isolated from the preen glands of Egyptian geese (Alopochen aegyptiacus).</title>
        <authorList>
            <person name="Braun M.S."/>
            <person name="Wang E."/>
            <person name="Zimmermann S."/>
            <person name="Wink M."/>
        </authorList>
    </citation>
    <scope>NUCLEOTIDE SEQUENCE [LARGE SCALE GENOMIC DNA]</scope>
    <source>
        <strain evidence="2 3">DSM 104638</strain>
    </source>
</reference>
<accession>A0A364VE11</accession>
<sequence>MKQQLRQVMDDIEAVFGKRKPMLSVAEFATMCGVSPKTVWEWCASGELPASQTKKWAPYRISYRELLRFQEAAHAA</sequence>
<dbReference type="SUPFAM" id="SSF46955">
    <property type="entry name" value="Putative DNA-binding domain"/>
    <property type="match status" value="1"/>
</dbReference>
<name>A0A364VE11_9CORY</name>
<dbReference type="Proteomes" id="UP000251047">
    <property type="component" value="Unassembled WGS sequence"/>
</dbReference>
<evidence type="ECO:0000313" key="3">
    <source>
        <dbReference type="Proteomes" id="UP000251047"/>
    </source>
</evidence>
<dbReference type="AlphaFoldDB" id="A0A364VE11"/>